<dbReference type="InterPro" id="IPR014922">
    <property type="entry name" value="YdhG-like"/>
</dbReference>
<evidence type="ECO:0000313" key="3">
    <source>
        <dbReference type="Proteomes" id="UP001204144"/>
    </source>
</evidence>
<accession>A0AAE3KRT9</accession>
<organism evidence="2 3">
    <name type="scientific">Lacihabitans soyangensis</name>
    <dbReference type="NCBI Taxonomy" id="869394"/>
    <lineage>
        <taxon>Bacteria</taxon>
        <taxon>Pseudomonadati</taxon>
        <taxon>Bacteroidota</taxon>
        <taxon>Cytophagia</taxon>
        <taxon>Cytophagales</taxon>
        <taxon>Leadbetterellaceae</taxon>
        <taxon>Lacihabitans</taxon>
    </lineage>
</organism>
<dbReference type="Gene3D" id="3.90.1150.200">
    <property type="match status" value="1"/>
</dbReference>
<comment type="caution">
    <text evidence="2">The sequence shown here is derived from an EMBL/GenBank/DDBJ whole genome shotgun (WGS) entry which is preliminary data.</text>
</comment>
<evidence type="ECO:0000313" key="2">
    <source>
        <dbReference type="EMBL" id="MCP9762443.1"/>
    </source>
</evidence>
<dbReference type="Proteomes" id="UP001204144">
    <property type="component" value="Unassembled WGS sequence"/>
</dbReference>
<dbReference type="RefSeq" id="WP_255036210.1">
    <property type="nucleotide sequence ID" value="NZ_RJUF01000010.1"/>
</dbReference>
<dbReference type="EMBL" id="RJUF01000010">
    <property type="protein sequence ID" value="MCP9762443.1"/>
    <property type="molecule type" value="Genomic_DNA"/>
</dbReference>
<protein>
    <submittedName>
        <fullName evidence="2">DUF1801 domain-containing protein</fullName>
    </submittedName>
</protein>
<evidence type="ECO:0000259" key="1">
    <source>
        <dbReference type="Pfam" id="PF08818"/>
    </source>
</evidence>
<dbReference type="AlphaFoldDB" id="A0AAE3KRT9"/>
<sequence>MIEDLQKYYLGQNEPNKSCLLALRSIILAQNTEITETIKYGMPCFLYKGKRFCYVWVDKKTQEPYILMVEGNRLHHPELEQGDRAKMKILRVNPNLDLPMGTILEVLQEALRLDKKGN</sequence>
<reference evidence="2 3" key="1">
    <citation type="submission" date="2018-11" db="EMBL/GenBank/DDBJ databases">
        <title>Novel bacteria species description.</title>
        <authorList>
            <person name="Han J.-H."/>
        </authorList>
    </citation>
    <scope>NUCLEOTIDE SEQUENCE [LARGE SCALE GENOMIC DNA]</scope>
    <source>
        <strain evidence="2 3">KCTC23259</strain>
    </source>
</reference>
<feature type="domain" description="YdhG-like" evidence="1">
    <location>
        <begin position="17"/>
        <end position="111"/>
    </location>
</feature>
<dbReference type="Pfam" id="PF08818">
    <property type="entry name" value="DUF1801"/>
    <property type="match status" value="1"/>
</dbReference>
<gene>
    <name evidence="2" type="ORF">EGI31_05715</name>
</gene>
<keyword evidence="3" id="KW-1185">Reference proteome</keyword>
<proteinExistence type="predicted"/>
<dbReference type="SUPFAM" id="SSF159888">
    <property type="entry name" value="YdhG-like"/>
    <property type="match status" value="1"/>
</dbReference>
<name>A0AAE3KRT9_9BACT</name>